<dbReference type="InterPro" id="IPR002401">
    <property type="entry name" value="Cyt_P450_E_grp-I"/>
</dbReference>
<dbReference type="SUPFAM" id="SSF48264">
    <property type="entry name" value="Cytochrome P450"/>
    <property type="match status" value="1"/>
</dbReference>
<dbReference type="InterPro" id="IPR036396">
    <property type="entry name" value="Cyt_P450_sf"/>
</dbReference>
<dbReference type="PANTHER" id="PTHR24296">
    <property type="entry name" value="CYTOCHROME P450"/>
    <property type="match status" value="1"/>
</dbReference>
<accession>A0A1X2GTW6</accession>
<evidence type="ECO:0000256" key="2">
    <source>
        <dbReference type="ARBA" id="ARBA00022723"/>
    </source>
</evidence>
<comment type="similarity">
    <text evidence="1 6">Belongs to the cytochrome P450 family.</text>
</comment>
<comment type="caution">
    <text evidence="7">The sequence shown here is derived from an EMBL/GenBank/DDBJ whole genome shotgun (WGS) entry which is preliminary data.</text>
</comment>
<keyword evidence="3 6" id="KW-0560">Oxidoreductase</keyword>
<feature type="binding site" description="axial binding residue" evidence="5">
    <location>
        <position position="454"/>
    </location>
    <ligand>
        <name>heme</name>
        <dbReference type="ChEBI" id="CHEBI:30413"/>
    </ligand>
    <ligandPart>
        <name>Fe</name>
        <dbReference type="ChEBI" id="CHEBI:18248"/>
    </ligandPart>
</feature>
<dbReference type="STRING" id="101127.A0A1X2GTW6"/>
<evidence type="ECO:0000256" key="6">
    <source>
        <dbReference type="RuleBase" id="RU000461"/>
    </source>
</evidence>
<dbReference type="CDD" id="cd11064">
    <property type="entry name" value="CYP86A"/>
    <property type="match status" value="1"/>
</dbReference>
<dbReference type="GO" id="GO:0020037">
    <property type="term" value="F:heme binding"/>
    <property type="evidence" value="ECO:0007669"/>
    <property type="project" value="InterPro"/>
</dbReference>
<keyword evidence="4 5" id="KW-0408">Iron</keyword>
<dbReference type="Gene3D" id="1.10.630.10">
    <property type="entry name" value="Cytochrome P450"/>
    <property type="match status" value="1"/>
</dbReference>
<sequence>MTEIDMFTLTAGAAVAGIAALAAKYNNRAIFDEHNENTEYTDGYPLVGGMPYILKHKDKIHDLLDTGFRMKDALTLSTSNLGMPHAVHTIDPANIEHILKTNFENYVKGPKFNKSTEHILGHGIFNANGEQWRWQRKSASLIFNVKNFRDHFTDVFLDELRIMCGLFDGAVKSGRIVDMHDMMFRYTLDSFVFLGFGVEIGSLTHGNKVPFAASFDELQFLAFENFVNPFVNVRLAINKLLHPTEPTVAHHLQVMEEFTTSVISKRRKELAEGSEPKDLLSRFMSARNEHGQELNDVELRDTILNFIIAGRDTTAQALSWTFYCLAQHPRVEEKLVKEIIENVHDDMEQDSTALYEAIKDMPYAHAVLYEVLRLYPSVPNNQKYALNDDVWPDGTHIKKGHYVNWSPYALGRCEKVWGQDACHFKPERWINEDGTLIRESQGKWPAFHGGPRVCLGQNLATLEALVALSILLKRFKFTLVPGHLVEYKPSLTLPMKSGLKMTITSRH</sequence>
<dbReference type="PRINTS" id="PR00385">
    <property type="entry name" value="P450"/>
</dbReference>
<keyword evidence="8" id="KW-1185">Reference proteome</keyword>
<dbReference type="Pfam" id="PF00067">
    <property type="entry name" value="p450"/>
    <property type="match status" value="1"/>
</dbReference>
<evidence type="ECO:0000313" key="8">
    <source>
        <dbReference type="Proteomes" id="UP000242146"/>
    </source>
</evidence>
<proteinExistence type="inferred from homology"/>
<dbReference type="GO" id="GO:0004497">
    <property type="term" value="F:monooxygenase activity"/>
    <property type="evidence" value="ECO:0007669"/>
    <property type="project" value="UniProtKB-KW"/>
</dbReference>
<evidence type="ECO:0000256" key="4">
    <source>
        <dbReference type="ARBA" id="ARBA00023004"/>
    </source>
</evidence>
<evidence type="ECO:0000256" key="3">
    <source>
        <dbReference type="ARBA" id="ARBA00023002"/>
    </source>
</evidence>
<protein>
    <submittedName>
        <fullName evidence="7">Cytochrome P450</fullName>
    </submittedName>
</protein>
<evidence type="ECO:0000313" key="7">
    <source>
        <dbReference type="EMBL" id="ORX61453.1"/>
    </source>
</evidence>
<dbReference type="InterPro" id="IPR017972">
    <property type="entry name" value="Cyt_P450_CS"/>
</dbReference>
<keyword evidence="2 5" id="KW-0479">Metal-binding</keyword>
<evidence type="ECO:0000256" key="1">
    <source>
        <dbReference type="ARBA" id="ARBA00010617"/>
    </source>
</evidence>
<dbReference type="Proteomes" id="UP000242146">
    <property type="component" value="Unassembled WGS sequence"/>
</dbReference>
<organism evidence="7 8">
    <name type="scientific">Hesseltinella vesiculosa</name>
    <dbReference type="NCBI Taxonomy" id="101127"/>
    <lineage>
        <taxon>Eukaryota</taxon>
        <taxon>Fungi</taxon>
        <taxon>Fungi incertae sedis</taxon>
        <taxon>Mucoromycota</taxon>
        <taxon>Mucoromycotina</taxon>
        <taxon>Mucoromycetes</taxon>
        <taxon>Mucorales</taxon>
        <taxon>Cunninghamellaceae</taxon>
        <taxon>Hesseltinella</taxon>
    </lineage>
</organism>
<dbReference type="EMBL" id="MCGT01000003">
    <property type="protein sequence ID" value="ORX61453.1"/>
    <property type="molecule type" value="Genomic_DNA"/>
</dbReference>
<dbReference type="PROSITE" id="PS00086">
    <property type="entry name" value="CYTOCHROME_P450"/>
    <property type="match status" value="1"/>
</dbReference>
<dbReference type="OrthoDB" id="1470350at2759"/>
<dbReference type="InterPro" id="IPR001128">
    <property type="entry name" value="Cyt_P450"/>
</dbReference>
<dbReference type="AlphaFoldDB" id="A0A1X2GTW6"/>
<dbReference type="GO" id="GO:0006629">
    <property type="term" value="P:lipid metabolic process"/>
    <property type="evidence" value="ECO:0007669"/>
    <property type="project" value="UniProtKB-ARBA"/>
</dbReference>
<reference evidence="7 8" key="1">
    <citation type="submission" date="2016-07" db="EMBL/GenBank/DDBJ databases">
        <title>Pervasive Adenine N6-methylation of Active Genes in Fungi.</title>
        <authorList>
            <consortium name="DOE Joint Genome Institute"/>
            <person name="Mondo S.J."/>
            <person name="Dannebaum R.O."/>
            <person name="Kuo R.C."/>
            <person name="Labutti K."/>
            <person name="Haridas S."/>
            <person name="Kuo A."/>
            <person name="Salamov A."/>
            <person name="Ahrendt S.R."/>
            <person name="Lipzen A."/>
            <person name="Sullivan W."/>
            <person name="Andreopoulos W.B."/>
            <person name="Clum A."/>
            <person name="Lindquist E."/>
            <person name="Daum C."/>
            <person name="Ramamoorthy G.K."/>
            <person name="Gryganskyi A."/>
            <person name="Culley D."/>
            <person name="Magnuson J.K."/>
            <person name="James T.Y."/>
            <person name="O'Malley M.A."/>
            <person name="Stajich J.E."/>
            <person name="Spatafora J.W."/>
            <person name="Visel A."/>
            <person name="Grigoriev I.V."/>
        </authorList>
    </citation>
    <scope>NUCLEOTIDE SEQUENCE [LARGE SCALE GENOMIC DNA]</scope>
    <source>
        <strain evidence="7 8">NRRL 3301</strain>
    </source>
</reference>
<comment type="cofactor">
    <cofactor evidence="5">
        <name>heme</name>
        <dbReference type="ChEBI" id="CHEBI:30413"/>
    </cofactor>
</comment>
<keyword evidence="5 6" id="KW-0349">Heme</keyword>
<keyword evidence="6" id="KW-0503">Monooxygenase</keyword>
<gene>
    <name evidence="7" type="ORF">DM01DRAFT_1299425</name>
</gene>
<dbReference type="GO" id="GO:0016705">
    <property type="term" value="F:oxidoreductase activity, acting on paired donors, with incorporation or reduction of molecular oxygen"/>
    <property type="evidence" value="ECO:0007669"/>
    <property type="project" value="InterPro"/>
</dbReference>
<dbReference type="GO" id="GO:0005506">
    <property type="term" value="F:iron ion binding"/>
    <property type="evidence" value="ECO:0007669"/>
    <property type="project" value="InterPro"/>
</dbReference>
<evidence type="ECO:0000256" key="5">
    <source>
        <dbReference type="PIRSR" id="PIRSR602401-1"/>
    </source>
</evidence>
<name>A0A1X2GTW6_9FUNG</name>
<dbReference type="PRINTS" id="PR00463">
    <property type="entry name" value="EP450I"/>
</dbReference>